<dbReference type="EMBL" id="VIFY01000124">
    <property type="protein sequence ID" value="TQB70046.1"/>
    <property type="molecule type" value="Genomic_DNA"/>
</dbReference>
<gene>
    <name evidence="18" type="primary">TRM10</name>
    <name evidence="18" type="ORF">MPDQ_001014</name>
</gene>
<comment type="subunit">
    <text evidence="3">Monomer.</text>
</comment>
<evidence type="ECO:0000313" key="19">
    <source>
        <dbReference type="Proteomes" id="UP000319663"/>
    </source>
</evidence>
<evidence type="ECO:0000256" key="8">
    <source>
        <dbReference type="ARBA" id="ARBA00022679"/>
    </source>
</evidence>
<evidence type="ECO:0000256" key="5">
    <source>
        <dbReference type="ARBA" id="ARBA00020451"/>
    </source>
</evidence>
<evidence type="ECO:0000256" key="2">
    <source>
        <dbReference type="ARBA" id="ARBA00004496"/>
    </source>
</evidence>
<dbReference type="EC" id="2.1.1.221" evidence="4"/>
<sequence length="406" mass="45503">MEDEERPRKLPKLDNGETQNSELHREDIDPAMTGALLPAAQDSPGKTLGANGNEKGTLLEESTEQTQKLSKNQLKKLRRQEQWEAGREYRKQRRKEKVIAKRERKKASQSEAGNVTPDEGGAAVTRSTEGPRGARRKSTLLPITLVLDCGFDELMLDKERISLGSQLTRCYSDNSRAPYRAHMVVSSFNKLLRHRFETVMRKTHEHWKGVRFMQEDFVQAAEMAKEWMKETGAQQGCSKMAGVFSDKTDAKPEDGEVVYLSSDSPYTLTELKPYSTYIIGGLVDKNRHKGICYKRACERGIKTAKLPIGDYIQLAGRSVLATNHVVEIMVRWLETRDWGQAFLQAIPSRREVVLRERAGNSSAGNDDEGQKGDEAEAEADTSKKSNVGDAEEADSSERVAEAQAEP</sequence>
<name>A0A507QNH3_MONPU</name>
<keyword evidence="11" id="KW-0539">Nucleus</keyword>
<evidence type="ECO:0000256" key="1">
    <source>
        <dbReference type="ARBA" id="ARBA00004123"/>
    </source>
</evidence>
<evidence type="ECO:0000256" key="7">
    <source>
        <dbReference type="ARBA" id="ARBA00022603"/>
    </source>
</evidence>
<dbReference type="OrthoDB" id="278300at2759"/>
<keyword evidence="10" id="KW-0819">tRNA processing</keyword>
<evidence type="ECO:0000256" key="9">
    <source>
        <dbReference type="ARBA" id="ARBA00022691"/>
    </source>
</evidence>
<evidence type="ECO:0000256" key="10">
    <source>
        <dbReference type="ARBA" id="ARBA00022694"/>
    </source>
</evidence>
<dbReference type="GO" id="GO:0005737">
    <property type="term" value="C:cytoplasm"/>
    <property type="evidence" value="ECO:0007669"/>
    <property type="project" value="UniProtKB-SubCell"/>
</dbReference>
<evidence type="ECO:0000259" key="17">
    <source>
        <dbReference type="PROSITE" id="PS51675"/>
    </source>
</evidence>
<feature type="region of interest" description="Disordered" evidence="16">
    <location>
        <begin position="1"/>
        <end position="135"/>
    </location>
</feature>
<comment type="catalytic activity">
    <reaction evidence="14">
        <text>guanosine(9) in tRNA + S-adenosyl-L-methionine = N(1)-methylguanosine(9) in tRNA + S-adenosyl-L-homocysteine + H(+)</text>
        <dbReference type="Rhea" id="RHEA:43156"/>
        <dbReference type="Rhea" id="RHEA-COMP:10367"/>
        <dbReference type="Rhea" id="RHEA-COMP:10368"/>
        <dbReference type="ChEBI" id="CHEBI:15378"/>
        <dbReference type="ChEBI" id="CHEBI:57856"/>
        <dbReference type="ChEBI" id="CHEBI:59789"/>
        <dbReference type="ChEBI" id="CHEBI:73542"/>
        <dbReference type="ChEBI" id="CHEBI:74269"/>
        <dbReference type="EC" id="2.1.1.221"/>
    </reaction>
</comment>
<dbReference type="GO" id="GO:0005634">
    <property type="term" value="C:nucleus"/>
    <property type="evidence" value="ECO:0007669"/>
    <property type="project" value="UniProtKB-SubCell"/>
</dbReference>
<dbReference type="GO" id="GO:0002939">
    <property type="term" value="P:tRNA N1-guanine methylation"/>
    <property type="evidence" value="ECO:0007669"/>
    <property type="project" value="TreeGrafter"/>
</dbReference>
<dbReference type="Gene3D" id="3.40.1280.30">
    <property type="match status" value="1"/>
</dbReference>
<comment type="subcellular location">
    <subcellularLocation>
        <location evidence="2">Cytoplasm</location>
    </subcellularLocation>
    <subcellularLocation>
        <location evidence="1">Nucleus</location>
    </subcellularLocation>
</comment>
<dbReference type="PROSITE" id="PS51675">
    <property type="entry name" value="SAM_MT_TRM10"/>
    <property type="match status" value="1"/>
</dbReference>
<dbReference type="PANTHER" id="PTHR13563">
    <property type="entry name" value="TRNA (GUANINE-9-) METHYLTRANSFERASE"/>
    <property type="match status" value="1"/>
</dbReference>
<dbReference type="STRING" id="5098.A0A507QNH3"/>
<protein>
    <recommendedName>
        <fullName evidence="5">tRNA (guanine(9)-N1)-methyltransferase</fullName>
        <ecNumber evidence="4">2.1.1.221</ecNumber>
    </recommendedName>
    <alternativeName>
        <fullName evidence="13">tRNA methyltransferase 10</fullName>
    </alternativeName>
    <alternativeName>
        <fullName evidence="12">tRNA(m1G9)-methyltransferase</fullName>
    </alternativeName>
</protein>
<accession>A0A507QNH3</accession>
<comment type="caution">
    <text evidence="18">The sequence shown here is derived from an EMBL/GenBank/DDBJ whole genome shotgun (WGS) entry which is preliminary data.</text>
</comment>
<feature type="compositionally biased region" description="Basic and acidic residues" evidence="16">
    <location>
        <begin position="1"/>
        <end position="15"/>
    </location>
</feature>
<dbReference type="PANTHER" id="PTHR13563:SF13">
    <property type="entry name" value="TRNA METHYLTRANSFERASE 10 HOMOLOG A"/>
    <property type="match status" value="1"/>
</dbReference>
<dbReference type="AlphaFoldDB" id="A0A507QNH3"/>
<reference evidence="18 19" key="1">
    <citation type="submission" date="2019-06" db="EMBL/GenBank/DDBJ databases">
        <title>Wine fermentation using esterase from Monascus purpureus.</title>
        <authorList>
            <person name="Geng C."/>
            <person name="Zhang Y."/>
        </authorList>
    </citation>
    <scope>NUCLEOTIDE SEQUENCE [LARGE SCALE GENOMIC DNA]</scope>
    <source>
        <strain evidence="18">HQ1</strain>
    </source>
</reference>
<dbReference type="InterPro" id="IPR028564">
    <property type="entry name" value="MT_TRM10-typ"/>
</dbReference>
<dbReference type="InterPro" id="IPR007356">
    <property type="entry name" value="tRNA_m1G_MeTrfase_euk"/>
</dbReference>
<evidence type="ECO:0000256" key="4">
    <source>
        <dbReference type="ARBA" id="ARBA00012797"/>
    </source>
</evidence>
<evidence type="ECO:0000256" key="13">
    <source>
        <dbReference type="ARBA" id="ARBA00032166"/>
    </source>
</evidence>
<feature type="compositionally biased region" description="Basic residues" evidence="16">
    <location>
        <begin position="90"/>
        <end position="107"/>
    </location>
</feature>
<evidence type="ECO:0000256" key="16">
    <source>
        <dbReference type="SAM" id="MobiDB-lite"/>
    </source>
</evidence>
<feature type="region of interest" description="Disordered" evidence="16">
    <location>
        <begin position="357"/>
        <end position="406"/>
    </location>
</feature>
<evidence type="ECO:0000256" key="12">
    <source>
        <dbReference type="ARBA" id="ARBA00031792"/>
    </source>
</evidence>
<dbReference type="InterPro" id="IPR038459">
    <property type="entry name" value="MT_TRM10-typ_sf"/>
</dbReference>
<dbReference type="CDD" id="cd18089">
    <property type="entry name" value="SPOUT_Trm10-like"/>
    <property type="match status" value="1"/>
</dbReference>
<dbReference type="GO" id="GO:0052905">
    <property type="term" value="F:tRNA (guanosine(9)-N1)-methyltransferase activity"/>
    <property type="evidence" value="ECO:0007669"/>
    <property type="project" value="UniProtKB-EC"/>
</dbReference>
<feature type="compositionally biased region" description="Basic and acidic residues" evidence="16">
    <location>
        <begin position="79"/>
        <end position="89"/>
    </location>
</feature>
<evidence type="ECO:0000313" key="18">
    <source>
        <dbReference type="EMBL" id="TQB70046.1"/>
    </source>
</evidence>
<keyword evidence="6" id="KW-0963">Cytoplasm</keyword>
<proteinExistence type="predicted"/>
<keyword evidence="7 18" id="KW-0489">Methyltransferase</keyword>
<keyword evidence="19" id="KW-1185">Reference proteome</keyword>
<dbReference type="Proteomes" id="UP000319663">
    <property type="component" value="Unassembled WGS sequence"/>
</dbReference>
<keyword evidence="9" id="KW-0949">S-adenosyl-L-methionine</keyword>
<dbReference type="GO" id="GO:0000049">
    <property type="term" value="F:tRNA binding"/>
    <property type="evidence" value="ECO:0007669"/>
    <property type="project" value="TreeGrafter"/>
</dbReference>
<feature type="domain" description="SAM-dependent MTase TRM10-type" evidence="17">
    <location>
        <begin position="129"/>
        <end position="353"/>
    </location>
</feature>
<evidence type="ECO:0000256" key="3">
    <source>
        <dbReference type="ARBA" id="ARBA00011245"/>
    </source>
</evidence>
<evidence type="ECO:0000256" key="11">
    <source>
        <dbReference type="ARBA" id="ARBA00023242"/>
    </source>
</evidence>
<evidence type="ECO:0000256" key="6">
    <source>
        <dbReference type="ARBA" id="ARBA00022490"/>
    </source>
</evidence>
<evidence type="ECO:0000256" key="15">
    <source>
        <dbReference type="ARBA" id="ARBA00056529"/>
    </source>
</evidence>
<dbReference type="FunFam" id="3.40.1280.30:FF:000004">
    <property type="entry name" value="tRNA (guanine(9)-N1)-methyltransferase"/>
    <property type="match status" value="1"/>
</dbReference>
<keyword evidence="8 18" id="KW-0808">Transferase</keyword>
<evidence type="ECO:0000256" key="14">
    <source>
        <dbReference type="ARBA" id="ARBA00048434"/>
    </source>
</evidence>
<organism evidence="18 19">
    <name type="scientific">Monascus purpureus</name>
    <name type="common">Red mold</name>
    <name type="synonym">Monascus anka</name>
    <dbReference type="NCBI Taxonomy" id="5098"/>
    <lineage>
        <taxon>Eukaryota</taxon>
        <taxon>Fungi</taxon>
        <taxon>Dikarya</taxon>
        <taxon>Ascomycota</taxon>
        <taxon>Pezizomycotina</taxon>
        <taxon>Eurotiomycetes</taxon>
        <taxon>Eurotiomycetidae</taxon>
        <taxon>Eurotiales</taxon>
        <taxon>Aspergillaceae</taxon>
        <taxon>Monascus</taxon>
    </lineage>
</organism>
<comment type="function">
    <text evidence="15">S-adenosyl-L-methionine-dependent guanine N(1)-methyltransferase that catalyzes the formation of N(1)-methylguanine at position 9 (m1G9) in cytoplasmic tRNA.</text>
</comment>